<dbReference type="Gene3D" id="2.60.320.10">
    <property type="entry name" value="N-utilization substance G protein NusG, insert domain"/>
    <property type="match status" value="1"/>
</dbReference>
<reference evidence="2 3" key="1">
    <citation type="journal article" date="2017" name="Front. Microbiol.">
        <title>New Insights into the Diversity of the Genus Faecalibacterium.</title>
        <authorList>
            <person name="Benevides L."/>
            <person name="Burman S."/>
            <person name="Martin R."/>
            <person name="Robert V."/>
            <person name="Thomas M."/>
            <person name="Miquel S."/>
            <person name="Chain F."/>
            <person name="Sokol H."/>
            <person name="Bermudez-Humaran L.G."/>
            <person name="Morrison M."/>
            <person name="Langella P."/>
            <person name="Azevedo V.A."/>
            <person name="Chatel J.M."/>
            <person name="Soares S."/>
        </authorList>
    </citation>
    <scope>NUCLEOTIDE SEQUENCE [LARGE SCALE GENOMIC DNA]</scope>
    <source>
        <strain evidence="2 3">AHMP21</strain>
    </source>
</reference>
<gene>
    <name evidence="2" type="ORF">CHR60_08295</name>
</gene>
<accession>A0A2A7B5W7</accession>
<name>A0A2A7B5W7_9FIRM</name>
<sequence length="118" mass="12718">MKQHSKLFVNLIFVLAVLAIAGVLFALRAAHATGSTLEAELIYGDANTVQKFSLDNDATYDVDTGYYTVHIEVKDGAARFVDSPCPDHICESFGWLSAEDQTATCLPARAVLTIAPLS</sequence>
<proteinExistence type="predicted"/>
<keyword evidence="1" id="KW-0812">Transmembrane</keyword>
<dbReference type="InterPro" id="IPR038690">
    <property type="entry name" value="NusG_2_sf"/>
</dbReference>
<evidence type="ECO:0000256" key="1">
    <source>
        <dbReference type="SAM" id="Phobius"/>
    </source>
</evidence>
<keyword evidence="1" id="KW-1133">Transmembrane helix</keyword>
<dbReference type="Proteomes" id="UP000220904">
    <property type="component" value="Unassembled WGS sequence"/>
</dbReference>
<dbReference type="RefSeq" id="WP_097792581.1">
    <property type="nucleotide sequence ID" value="NZ_JAQCXY010000001.1"/>
</dbReference>
<comment type="caution">
    <text evidence="2">The sequence shown here is derived from an EMBL/GenBank/DDBJ whole genome shotgun (WGS) entry which is preliminary data.</text>
</comment>
<keyword evidence="1" id="KW-0472">Membrane</keyword>
<dbReference type="EMBL" id="NOUV01000014">
    <property type="protein sequence ID" value="PDX86721.1"/>
    <property type="molecule type" value="Genomic_DNA"/>
</dbReference>
<feature type="transmembrane region" description="Helical" evidence="1">
    <location>
        <begin position="7"/>
        <end position="27"/>
    </location>
</feature>
<dbReference type="CDD" id="cd09846">
    <property type="entry name" value="DUF1312"/>
    <property type="match status" value="1"/>
</dbReference>
<dbReference type="AlphaFoldDB" id="A0A2A7B5W7"/>
<dbReference type="Pfam" id="PF07009">
    <property type="entry name" value="NusG_II"/>
    <property type="match status" value="1"/>
</dbReference>
<protein>
    <submittedName>
        <fullName evidence="2">Uncharacterized protein</fullName>
    </submittedName>
</protein>
<evidence type="ECO:0000313" key="2">
    <source>
        <dbReference type="EMBL" id="PDX86721.1"/>
    </source>
</evidence>
<dbReference type="OrthoDB" id="47603at2"/>
<organism evidence="2 3">
    <name type="scientific">Faecalibacterium prausnitzii</name>
    <dbReference type="NCBI Taxonomy" id="853"/>
    <lineage>
        <taxon>Bacteria</taxon>
        <taxon>Bacillati</taxon>
        <taxon>Bacillota</taxon>
        <taxon>Clostridia</taxon>
        <taxon>Eubacteriales</taxon>
        <taxon>Oscillospiraceae</taxon>
        <taxon>Faecalibacterium</taxon>
    </lineage>
</organism>
<evidence type="ECO:0000313" key="3">
    <source>
        <dbReference type="Proteomes" id="UP000220904"/>
    </source>
</evidence>